<evidence type="ECO:0000313" key="1">
    <source>
        <dbReference type="EMBL" id="KAJ7344047.1"/>
    </source>
</evidence>
<dbReference type="EMBL" id="JARIHO010000022">
    <property type="protein sequence ID" value="KAJ7344047.1"/>
    <property type="molecule type" value="Genomic_DNA"/>
</dbReference>
<keyword evidence="2" id="KW-1185">Reference proteome</keyword>
<comment type="caution">
    <text evidence="1">The sequence shown here is derived from an EMBL/GenBank/DDBJ whole genome shotgun (WGS) entry which is preliminary data.</text>
</comment>
<reference evidence="1" key="1">
    <citation type="submission" date="2023-03" db="EMBL/GenBank/DDBJ databases">
        <title>Massive genome expansion in bonnet fungi (Mycena s.s.) driven by repeated elements and novel gene families across ecological guilds.</title>
        <authorList>
            <consortium name="Lawrence Berkeley National Laboratory"/>
            <person name="Harder C.B."/>
            <person name="Miyauchi S."/>
            <person name="Viragh M."/>
            <person name="Kuo A."/>
            <person name="Thoen E."/>
            <person name="Andreopoulos B."/>
            <person name="Lu D."/>
            <person name="Skrede I."/>
            <person name="Drula E."/>
            <person name="Henrissat B."/>
            <person name="Morin E."/>
            <person name="Kohler A."/>
            <person name="Barry K."/>
            <person name="LaButti K."/>
            <person name="Morin E."/>
            <person name="Salamov A."/>
            <person name="Lipzen A."/>
            <person name="Mereny Z."/>
            <person name="Hegedus B."/>
            <person name="Baldrian P."/>
            <person name="Stursova M."/>
            <person name="Weitz H."/>
            <person name="Taylor A."/>
            <person name="Grigoriev I.V."/>
            <person name="Nagy L.G."/>
            <person name="Martin F."/>
            <person name="Kauserud H."/>
        </authorList>
    </citation>
    <scope>NUCLEOTIDE SEQUENCE</scope>
    <source>
        <strain evidence="1">CBHHK002</strain>
    </source>
</reference>
<feature type="non-terminal residue" evidence="1">
    <location>
        <position position="1"/>
    </location>
</feature>
<feature type="non-terminal residue" evidence="1">
    <location>
        <position position="60"/>
    </location>
</feature>
<sequence>LLSKDGRHILRHSRCSVSVERLFLKSQHLCRETHSSMHADTIMKAILTKIWIKAGLFKLK</sequence>
<dbReference type="Proteomes" id="UP001218218">
    <property type="component" value="Unassembled WGS sequence"/>
</dbReference>
<dbReference type="AlphaFoldDB" id="A0AAD7EQ70"/>
<protein>
    <submittedName>
        <fullName evidence="1">Uncharacterized protein</fullName>
    </submittedName>
</protein>
<organism evidence="1 2">
    <name type="scientific">Mycena albidolilacea</name>
    <dbReference type="NCBI Taxonomy" id="1033008"/>
    <lineage>
        <taxon>Eukaryota</taxon>
        <taxon>Fungi</taxon>
        <taxon>Dikarya</taxon>
        <taxon>Basidiomycota</taxon>
        <taxon>Agaricomycotina</taxon>
        <taxon>Agaricomycetes</taxon>
        <taxon>Agaricomycetidae</taxon>
        <taxon>Agaricales</taxon>
        <taxon>Marasmiineae</taxon>
        <taxon>Mycenaceae</taxon>
        <taxon>Mycena</taxon>
    </lineage>
</organism>
<evidence type="ECO:0000313" key="2">
    <source>
        <dbReference type="Proteomes" id="UP001218218"/>
    </source>
</evidence>
<name>A0AAD7EQ70_9AGAR</name>
<gene>
    <name evidence="1" type="ORF">DFH08DRAFT_635468</name>
</gene>
<accession>A0AAD7EQ70</accession>
<proteinExistence type="predicted"/>